<protein>
    <recommendedName>
        <fullName evidence="3">XRE family transcriptional regulator</fullName>
    </recommendedName>
</protein>
<name>A0ABV8DM89_9NOCA</name>
<keyword evidence="2" id="KW-1185">Reference proteome</keyword>
<dbReference type="Proteomes" id="UP001595696">
    <property type="component" value="Unassembled WGS sequence"/>
</dbReference>
<organism evidence="1 2">
    <name type="scientific">Nocardia jiangsuensis</name>
    <dbReference type="NCBI Taxonomy" id="1691563"/>
    <lineage>
        <taxon>Bacteria</taxon>
        <taxon>Bacillati</taxon>
        <taxon>Actinomycetota</taxon>
        <taxon>Actinomycetes</taxon>
        <taxon>Mycobacteriales</taxon>
        <taxon>Nocardiaceae</taxon>
        <taxon>Nocardia</taxon>
    </lineage>
</organism>
<proteinExistence type="predicted"/>
<reference evidence="2" key="1">
    <citation type="journal article" date="2019" name="Int. J. Syst. Evol. Microbiol.">
        <title>The Global Catalogue of Microorganisms (GCM) 10K type strain sequencing project: providing services to taxonomists for standard genome sequencing and annotation.</title>
        <authorList>
            <consortium name="The Broad Institute Genomics Platform"/>
            <consortium name="The Broad Institute Genome Sequencing Center for Infectious Disease"/>
            <person name="Wu L."/>
            <person name="Ma J."/>
        </authorList>
    </citation>
    <scope>NUCLEOTIDE SEQUENCE [LARGE SCALE GENOMIC DNA]</scope>
    <source>
        <strain evidence="2">CGMCC 4.7330</strain>
    </source>
</reference>
<accession>A0ABV8DM89</accession>
<evidence type="ECO:0000313" key="2">
    <source>
        <dbReference type="Proteomes" id="UP001595696"/>
    </source>
</evidence>
<sequence length="427" mass="46315">MRKSVRDFAALLGVDTTTIANWRSGLSTVVPRSNTQAILDTTYQSRASENDRARFEQIVAEGEAVWRDRHRALENNRSVRLAPAAASPLDVTVGDLDAPAPVDPGVSDELLAVLSRIQKLSRTIDLDVVDQLHGSTYRTIAHYEMLDPATLVAPLRKQRAWLAELIDDCGHPATRSRLYEIAGMTSGLLGYIGVGCAHFSLARAYCQESYQLGDYAQDENLAAWARGMQSFCEYYAGRFETALHYAEDGLARTSAEPQGVRLAINGVARASGKLGDVDGVHRAVDKAYELLPGTDTPLGVPSSISLESYSPAQIAGNAATAYLSLAKPARVEHYAVLALSEMSDENSPWGRALVMIDVARSHVLSADADLDAAVAVMHEALTPTRGKLMLQVQRRGAEFVQDAAARWGTTPELRSVEDVLASGHEER</sequence>
<evidence type="ECO:0008006" key="3">
    <source>
        <dbReference type="Google" id="ProtNLM"/>
    </source>
</evidence>
<dbReference type="EMBL" id="JBHSAX010000003">
    <property type="protein sequence ID" value="MFC3960799.1"/>
    <property type="molecule type" value="Genomic_DNA"/>
</dbReference>
<gene>
    <name evidence="1" type="ORF">ACFO0B_02210</name>
</gene>
<dbReference type="RefSeq" id="WP_378610571.1">
    <property type="nucleotide sequence ID" value="NZ_JBHSAX010000003.1"/>
</dbReference>
<comment type="caution">
    <text evidence="1">The sequence shown here is derived from an EMBL/GenBank/DDBJ whole genome shotgun (WGS) entry which is preliminary data.</text>
</comment>
<evidence type="ECO:0000313" key="1">
    <source>
        <dbReference type="EMBL" id="MFC3960799.1"/>
    </source>
</evidence>